<evidence type="ECO:0000313" key="2">
    <source>
        <dbReference type="Proteomes" id="UP000664303"/>
    </source>
</evidence>
<dbReference type="Proteomes" id="UP000664303">
    <property type="component" value="Unassembled WGS sequence"/>
</dbReference>
<dbReference type="SUPFAM" id="SSF88713">
    <property type="entry name" value="Glycoside hydrolase/deacetylase"/>
    <property type="match status" value="1"/>
</dbReference>
<gene>
    <name evidence="1" type="ORF">JYP50_01500</name>
</gene>
<dbReference type="Gene3D" id="3.20.20.370">
    <property type="entry name" value="Glycoside hydrolase/deacetylase"/>
    <property type="match status" value="1"/>
</dbReference>
<dbReference type="GO" id="GO:0005975">
    <property type="term" value="P:carbohydrate metabolic process"/>
    <property type="evidence" value="ECO:0007669"/>
    <property type="project" value="InterPro"/>
</dbReference>
<proteinExistence type="predicted"/>
<dbReference type="RefSeq" id="WP_206558679.1">
    <property type="nucleotide sequence ID" value="NZ_JAFKCZ010000001.1"/>
</dbReference>
<sequence>MALMVDPTDRLLRLFSEYGARLTIMADVAEIIKYRDYFRDTGNDRFHYQSIKQQLRDAIKCGHDVQLHIHSSYFGARFDGKRWKQNWDEYDFASLPPGRMDCMVDTGKRFLESMLRPVDSNYRCYVFRAANWSVSPSENVVKTLENNDIRIDTSVFKYGRREGRVNFDYRSAYSALRPWRVNRKDICRSTPDGPIWEFPIYAENRSIAAFATAGRLHRAVLGRHHRIQEPASQQSASRRTRTSSLATQASKLFAKHAWKADFNQCTGRQLISALKRAESGITDSPTPIPFVLIGHSKLFTDYNARSMRPLLKYIAQHRDRVGFGGFSDFDLHQATSCES</sequence>
<keyword evidence="2" id="KW-1185">Reference proteome</keyword>
<dbReference type="AlphaFoldDB" id="A0A939DBR8"/>
<dbReference type="InterPro" id="IPR011330">
    <property type="entry name" value="Glyco_hydro/deAcase_b/a-brl"/>
</dbReference>
<protein>
    <submittedName>
        <fullName evidence="1">Uncharacterized protein</fullName>
    </submittedName>
</protein>
<reference evidence="1" key="1">
    <citation type="submission" date="2021-02" db="EMBL/GenBank/DDBJ databases">
        <title>PHA producing bacteria isolated from coastal sediment in Guangdong, Shenzhen.</title>
        <authorList>
            <person name="Zheng W."/>
            <person name="Yu S."/>
            <person name="Huang Y."/>
        </authorList>
    </citation>
    <scope>NUCLEOTIDE SEQUENCE</scope>
    <source>
        <strain evidence="1">TN14-10</strain>
    </source>
</reference>
<comment type="caution">
    <text evidence="1">The sequence shown here is derived from an EMBL/GenBank/DDBJ whole genome shotgun (WGS) entry which is preliminary data.</text>
</comment>
<name>A0A939DBR8_9GAMM</name>
<organism evidence="1 2">
    <name type="scientific">Parahaliea mediterranea</name>
    <dbReference type="NCBI Taxonomy" id="651086"/>
    <lineage>
        <taxon>Bacteria</taxon>
        <taxon>Pseudomonadati</taxon>
        <taxon>Pseudomonadota</taxon>
        <taxon>Gammaproteobacteria</taxon>
        <taxon>Cellvibrionales</taxon>
        <taxon>Halieaceae</taxon>
        <taxon>Parahaliea</taxon>
    </lineage>
</organism>
<accession>A0A939DBR8</accession>
<evidence type="ECO:0000313" key="1">
    <source>
        <dbReference type="EMBL" id="MBN7795246.1"/>
    </source>
</evidence>
<dbReference type="EMBL" id="JAFKCZ010000001">
    <property type="protein sequence ID" value="MBN7795246.1"/>
    <property type="molecule type" value="Genomic_DNA"/>
</dbReference>